<comment type="caution">
    <text evidence="1">The sequence shown here is derived from an EMBL/GenBank/DDBJ whole genome shotgun (WGS) entry which is preliminary data.</text>
</comment>
<accession>A0ACC3DBF6</accession>
<dbReference type="EMBL" id="JAWDJW010006452">
    <property type="protein sequence ID" value="KAK3064675.1"/>
    <property type="molecule type" value="Genomic_DNA"/>
</dbReference>
<organism evidence="1 2">
    <name type="scientific">Coniosporium uncinatum</name>
    <dbReference type="NCBI Taxonomy" id="93489"/>
    <lineage>
        <taxon>Eukaryota</taxon>
        <taxon>Fungi</taxon>
        <taxon>Dikarya</taxon>
        <taxon>Ascomycota</taxon>
        <taxon>Pezizomycotina</taxon>
        <taxon>Dothideomycetes</taxon>
        <taxon>Dothideomycetes incertae sedis</taxon>
        <taxon>Coniosporium</taxon>
    </lineage>
</organism>
<reference evidence="1" key="1">
    <citation type="submission" date="2024-09" db="EMBL/GenBank/DDBJ databases">
        <title>Black Yeasts Isolated from many extreme environments.</title>
        <authorList>
            <person name="Coleine C."/>
            <person name="Stajich J.E."/>
            <person name="Selbmann L."/>
        </authorList>
    </citation>
    <scope>NUCLEOTIDE SEQUENCE</scope>
    <source>
        <strain evidence="1">CCFEE 5737</strain>
    </source>
</reference>
<gene>
    <name evidence="1" type="ORF">LTS18_005006</name>
</gene>
<evidence type="ECO:0000313" key="1">
    <source>
        <dbReference type="EMBL" id="KAK3064675.1"/>
    </source>
</evidence>
<dbReference type="Proteomes" id="UP001186974">
    <property type="component" value="Unassembled WGS sequence"/>
</dbReference>
<evidence type="ECO:0000313" key="2">
    <source>
        <dbReference type="Proteomes" id="UP001186974"/>
    </source>
</evidence>
<keyword evidence="2" id="KW-1185">Reference proteome</keyword>
<sequence length="580" mass="63496">MANRRVTFSLPDLHRLRLQAIQPNTEDIDEEAFATFDEETNVTATKYGQTPHRSRRLSTESFDSFTSITSVTTVAKTLRSMGVGKYCSNLLEFQEIYSQVPADYQTRFANASSNVCATLTSPANLSVYHIGGTASELLLVAIAAGKTLSTQRTVDGKTKKCAVVIIVDDDPSNTKFVTLVSFLGSRLGLSYYGDNDTKRFGEGRLIVCRGLTASGPTLAKRLASQSTLEASSTRVRQLVAQTLFKMGATGYVWRETHSSILLARVLFDEGARLGWDEVTISAVTITSGVTLSTASCSINHSLHGPTSLDLVRQYCERSNTPIVHTDFPTLGLGELAFLSQLDSFATSWPALLPEPTYLQGVYQTLDNLTHASFALRGALSNRHGAAIAQSVRVRLPPRAKTWANRCIDPAAYPAPECSVDAAKKRLFSMVTASKCPMMQSPSALAPLLVDLGRSETKGLLAARVEVNFAQERVRLKTDSNTYLLVATDLARVSERLKNIWASQLRALQGRYSGVRNPKVENGVMYAWGDMENAVLQQLRWVRDLRAGQKEGLGEEEVRQVGEVIGGLERGAMTAIVRRSR</sequence>
<name>A0ACC3DBF6_9PEZI</name>
<proteinExistence type="predicted"/>
<protein>
    <submittedName>
        <fullName evidence="1">Uncharacterized protein</fullName>
    </submittedName>
</protein>